<sequence>MEKFDDSTAAHFDRDKAISELSEEISTIGYDRQELIPGIDGFLNTAASLLERQAAVMAEYRTVTDSHTDVQAFLSANRIIANDPQRLQQAIDEFDAGAQNQDEKIGPKIKEYKQATSKISEANAKMTTEILFELAQSAIILSEHSNEVAAATGLSMLSSFSKNNNFLSGLNANSLSNNANSNNTNQETEPTLEPADIGQALLKAKKQIQLANKANRLIDVDKKTIAAIENLERELAAK</sequence>
<evidence type="ECO:0000313" key="1">
    <source>
        <dbReference type="EMBL" id="MDM7856683.1"/>
    </source>
</evidence>
<gene>
    <name evidence="1" type="ORF">QEZ41_00060</name>
</gene>
<comment type="caution">
    <text evidence="1">The sequence shown here is derived from an EMBL/GenBank/DDBJ whole genome shotgun (WGS) entry which is preliminary data.</text>
</comment>
<organism evidence="1 2">
    <name type="scientific">Thiopseudomonas acetoxidans</name>
    <dbReference type="NCBI Taxonomy" id="3041622"/>
    <lineage>
        <taxon>Bacteria</taxon>
        <taxon>Pseudomonadati</taxon>
        <taxon>Pseudomonadota</taxon>
        <taxon>Gammaproteobacteria</taxon>
        <taxon>Pseudomonadales</taxon>
        <taxon>Pseudomonadaceae</taxon>
        <taxon>Thiopseudomonas</taxon>
    </lineage>
</organism>
<dbReference type="EMBL" id="JAUCDY010000001">
    <property type="protein sequence ID" value="MDM7856683.1"/>
    <property type="molecule type" value="Genomic_DNA"/>
</dbReference>
<evidence type="ECO:0000313" key="2">
    <source>
        <dbReference type="Proteomes" id="UP001241056"/>
    </source>
</evidence>
<dbReference type="Proteomes" id="UP001241056">
    <property type="component" value="Unassembled WGS sequence"/>
</dbReference>
<proteinExistence type="predicted"/>
<protein>
    <submittedName>
        <fullName evidence="1">Uncharacterized protein</fullName>
    </submittedName>
</protein>
<accession>A0ABT7SKH2</accession>
<name>A0ABT7SKH2_9GAMM</name>
<dbReference type="RefSeq" id="WP_289409233.1">
    <property type="nucleotide sequence ID" value="NZ_JAUCDY010000001.1"/>
</dbReference>
<reference evidence="1 2" key="1">
    <citation type="submission" date="2023-06" db="EMBL/GenBank/DDBJ databases">
        <title>Thiopseudomonas sp. CY1220 draft genome sequence.</title>
        <authorList>
            <person name="Zhao G."/>
            <person name="An M."/>
        </authorList>
    </citation>
    <scope>NUCLEOTIDE SEQUENCE [LARGE SCALE GENOMIC DNA]</scope>
    <source>
        <strain evidence="1 2">CY1220</strain>
    </source>
</reference>
<keyword evidence="2" id="KW-1185">Reference proteome</keyword>